<dbReference type="STRING" id="1962155.B1813_22790"/>
<dbReference type="Gene3D" id="3.40.50.300">
    <property type="entry name" value="P-loop containing nucleotide triphosphate hydrolases"/>
    <property type="match status" value="1"/>
</dbReference>
<organism evidence="2 3">
    <name type="scientific">Saccharomonospora piscinae</name>
    <dbReference type="NCBI Taxonomy" id="687388"/>
    <lineage>
        <taxon>Bacteria</taxon>
        <taxon>Bacillati</taxon>
        <taxon>Actinomycetota</taxon>
        <taxon>Actinomycetes</taxon>
        <taxon>Pseudonocardiales</taxon>
        <taxon>Pseudonocardiaceae</taxon>
        <taxon>Saccharomonospora</taxon>
    </lineage>
</organism>
<dbReference type="AlphaFoldDB" id="A0A1V8ZW13"/>
<dbReference type="PANTHER" id="PTHR13696:SF52">
    <property type="entry name" value="PARA FAMILY PROTEIN CT_582"/>
    <property type="match status" value="1"/>
</dbReference>
<dbReference type="EMBL" id="MWIH01000010">
    <property type="protein sequence ID" value="OQO88983.1"/>
    <property type="molecule type" value="Genomic_DNA"/>
</dbReference>
<gene>
    <name evidence="2" type="ORF">B1813_22790</name>
</gene>
<name>A0A1V8ZW13_SACPI</name>
<evidence type="ECO:0000313" key="2">
    <source>
        <dbReference type="EMBL" id="OQO88983.1"/>
    </source>
</evidence>
<dbReference type="InterPro" id="IPR050678">
    <property type="entry name" value="DNA_Partitioning_ATPase"/>
</dbReference>
<dbReference type="RefSeq" id="WP_081195503.1">
    <property type="nucleotide sequence ID" value="NZ_MWIH01000010.1"/>
</dbReference>
<dbReference type="PANTHER" id="PTHR13696">
    <property type="entry name" value="P-LOOP CONTAINING NUCLEOSIDE TRIPHOSPHATE HYDROLASE"/>
    <property type="match status" value="1"/>
</dbReference>
<proteinExistence type="predicted"/>
<dbReference type="InterPro" id="IPR027417">
    <property type="entry name" value="P-loop_NTPase"/>
</dbReference>
<keyword evidence="3" id="KW-1185">Reference proteome</keyword>
<dbReference type="InterPro" id="IPR025669">
    <property type="entry name" value="AAA_dom"/>
</dbReference>
<dbReference type="SUPFAM" id="SSF52540">
    <property type="entry name" value="P-loop containing nucleoside triphosphate hydrolases"/>
    <property type="match status" value="1"/>
</dbReference>
<reference evidence="2 3" key="1">
    <citation type="submission" date="2017-02" db="EMBL/GenBank/DDBJ databases">
        <title>Draft genome of Saccharomonospora sp. 154.</title>
        <authorList>
            <person name="Alonso-Carmona G.S."/>
            <person name="De La Haba R."/>
            <person name="Vera-Gargallo B."/>
            <person name="Sandoval-Trujillo A.H."/>
            <person name="Ramirez-Duran N."/>
            <person name="Ventosa A."/>
        </authorList>
    </citation>
    <scope>NUCLEOTIDE SEQUENCE [LARGE SCALE GENOMIC DNA]</scope>
    <source>
        <strain evidence="2 3">LRS4.154</strain>
    </source>
</reference>
<protein>
    <submittedName>
        <fullName evidence="2">ATPase involved in chromosome partitioning</fullName>
    </submittedName>
</protein>
<evidence type="ECO:0000313" key="3">
    <source>
        <dbReference type="Proteomes" id="UP000192591"/>
    </source>
</evidence>
<accession>A0A1V8ZW13</accession>
<comment type="caution">
    <text evidence="2">The sequence shown here is derived from an EMBL/GenBank/DDBJ whole genome shotgun (WGS) entry which is preliminary data.</text>
</comment>
<evidence type="ECO:0000259" key="1">
    <source>
        <dbReference type="Pfam" id="PF13614"/>
    </source>
</evidence>
<dbReference type="Pfam" id="PF13614">
    <property type="entry name" value="AAA_31"/>
    <property type="match status" value="1"/>
</dbReference>
<sequence>MTARVAAVAMQKGGVGKTTSTLNLARAAAVCHQARVLVVDLDPQGNTSSTLAADDVAPDQVTVADAVVPDSDVALRDVVVPTIWELVDLAPATDTLAAAEARIAAASTGREHRLRKALAPVLGDYDLVLIDNAPALGLLLVNALTASDVAVLVAEPDQWSADGLSLLHRTLTGVIEYSNPHLTVAGVLLNRVRPTATSAELADEIATGVRNHFGQVPVWLDRKVPLWQGIPDHLAAGLGLDQGPAKLRALAEDTYRPIVADLLAAAEVSA</sequence>
<dbReference type="Proteomes" id="UP000192591">
    <property type="component" value="Unassembled WGS sequence"/>
</dbReference>
<feature type="domain" description="AAA" evidence="1">
    <location>
        <begin position="4"/>
        <end position="183"/>
    </location>
</feature>
<dbReference type="CDD" id="cd02042">
    <property type="entry name" value="ParAB_family"/>
    <property type="match status" value="1"/>
</dbReference>